<feature type="chain" id="PRO_5045176531" evidence="1">
    <location>
        <begin position="27"/>
        <end position="240"/>
    </location>
</feature>
<organism evidence="2 3">
    <name type="scientific">Niabella digestorum</name>
    <dbReference type="NCBI Taxonomy" id="3117701"/>
    <lineage>
        <taxon>Bacteria</taxon>
        <taxon>Pseudomonadati</taxon>
        <taxon>Bacteroidota</taxon>
        <taxon>Chitinophagia</taxon>
        <taxon>Chitinophagales</taxon>
        <taxon>Chitinophagaceae</taxon>
        <taxon>Niabella</taxon>
    </lineage>
</organism>
<protein>
    <submittedName>
        <fullName evidence="2">DUF4294 domain-containing protein</fullName>
    </submittedName>
</protein>
<dbReference type="Pfam" id="PF14127">
    <property type="entry name" value="DUF4294"/>
    <property type="match status" value="1"/>
</dbReference>
<keyword evidence="1" id="KW-0732">Signal</keyword>
<accession>A0ABU7REE5</accession>
<evidence type="ECO:0000313" key="3">
    <source>
        <dbReference type="Proteomes" id="UP001357452"/>
    </source>
</evidence>
<feature type="signal peptide" evidence="1">
    <location>
        <begin position="1"/>
        <end position="26"/>
    </location>
</feature>
<evidence type="ECO:0000313" key="2">
    <source>
        <dbReference type="EMBL" id="MEE6186357.1"/>
    </source>
</evidence>
<dbReference type="EMBL" id="JAZGLY010000002">
    <property type="protein sequence ID" value="MEE6186357.1"/>
    <property type="molecule type" value="Genomic_DNA"/>
</dbReference>
<name>A0ABU7REE5_9BACT</name>
<dbReference type="InterPro" id="IPR025636">
    <property type="entry name" value="DUF4294"/>
</dbReference>
<sequence length="240" mass="27986">MSTLRKHIASLVSVAFALMSTLISNAQTSVDPSRIPPRPSMEEIMKDWGPYDTIVVGAIWYGTDYDSFKIMPYAEEENVWISKLPPAKLEQVKREYNRLRNAVYVCYPYARIAGNIINQINKELETAGNKKDRKAIIKSREKELKQKFAEPLSNLSVYQGKVLMKLINRQTGNNCYEILKEYKGSLNARLYQTIAFFYGGNLKQEYNLKESFDREIENFVREIDASWYNNPYRNPSYIYR</sequence>
<gene>
    <name evidence="2" type="ORF">V2H41_03640</name>
</gene>
<comment type="caution">
    <text evidence="2">The sequence shown here is derived from an EMBL/GenBank/DDBJ whole genome shotgun (WGS) entry which is preliminary data.</text>
</comment>
<reference evidence="2 3" key="1">
    <citation type="submission" date="2024-01" db="EMBL/GenBank/DDBJ databases">
        <title>Niabella digestum sp. nov., isolated from waste digestion system.</title>
        <authorList>
            <person name="Zhang L."/>
        </authorList>
    </citation>
    <scope>NUCLEOTIDE SEQUENCE [LARGE SCALE GENOMIC DNA]</scope>
    <source>
        <strain evidence="2 3">A18</strain>
    </source>
</reference>
<dbReference type="RefSeq" id="WP_330973767.1">
    <property type="nucleotide sequence ID" value="NZ_JAZGLY010000002.1"/>
</dbReference>
<keyword evidence="3" id="KW-1185">Reference proteome</keyword>
<dbReference type="Proteomes" id="UP001357452">
    <property type="component" value="Unassembled WGS sequence"/>
</dbReference>
<evidence type="ECO:0000256" key="1">
    <source>
        <dbReference type="SAM" id="SignalP"/>
    </source>
</evidence>
<proteinExistence type="predicted"/>